<evidence type="ECO:0000313" key="2">
    <source>
        <dbReference type="WBParaSite" id="PSAMB.scaffold5663size11155.g27101.t1"/>
    </source>
</evidence>
<sequence>MQQKVQEKKVAFKNWLAQRTSKNWQKYSTAKREAKKTVAAARANHYQDLYKQLGTKEGEKNIYRLARARTKATQDIEHCMCIKDKDGRRLQNKRETLKRWQQHYDEISNIEFPHPPIPEGLPNAGPIPCITAEEVTKAIGSMKNQKAPGPDNLPADVWKLRKLRSAATTWLIAFFNAMVDSGRAPAEWATSITVPIFKNKGVVV</sequence>
<dbReference type="PANTHER" id="PTHR47510">
    <property type="entry name" value="REVERSE TRANSCRIPTASE DOMAIN-CONTAINING PROTEIN"/>
    <property type="match status" value="1"/>
</dbReference>
<keyword evidence="1" id="KW-1185">Reference proteome</keyword>
<evidence type="ECO:0000313" key="1">
    <source>
        <dbReference type="Proteomes" id="UP000887566"/>
    </source>
</evidence>
<reference evidence="2" key="1">
    <citation type="submission" date="2022-11" db="UniProtKB">
        <authorList>
            <consortium name="WormBaseParasite"/>
        </authorList>
    </citation>
    <scope>IDENTIFICATION</scope>
</reference>
<dbReference type="AlphaFoldDB" id="A0A914WWF1"/>
<dbReference type="Proteomes" id="UP000887566">
    <property type="component" value="Unplaced"/>
</dbReference>
<name>A0A914WWF1_9BILA</name>
<dbReference type="WBParaSite" id="PSAMB.scaffold5663size11155.g27101.t1">
    <property type="protein sequence ID" value="PSAMB.scaffold5663size11155.g27101.t1"/>
    <property type="gene ID" value="PSAMB.scaffold5663size11155.g27101"/>
</dbReference>
<organism evidence="1 2">
    <name type="scientific">Plectus sambesii</name>
    <dbReference type="NCBI Taxonomy" id="2011161"/>
    <lineage>
        <taxon>Eukaryota</taxon>
        <taxon>Metazoa</taxon>
        <taxon>Ecdysozoa</taxon>
        <taxon>Nematoda</taxon>
        <taxon>Chromadorea</taxon>
        <taxon>Plectida</taxon>
        <taxon>Plectina</taxon>
        <taxon>Plectoidea</taxon>
        <taxon>Plectidae</taxon>
        <taxon>Plectus</taxon>
    </lineage>
</organism>
<protein>
    <submittedName>
        <fullName evidence="2">Reverse transcriptase</fullName>
    </submittedName>
</protein>
<accession>A0A914WWF1</accession>
<dbReference type="PANTHER" id="PTHR47510:SF3">
    <property type="entry name" value="ENDO_EXONUCLEASE_PHOSPHATASE DOMAIN-CONTAINING PROTEIN"/>
    <property type="match status" value="1"/>
</dbReference>
<proteinExistence type="predicted"/>